<evidence type="ECO:0000313" key="5">
    <source>
        <dbReference type="EMBL" id="EHB42839.1"/>
    </source>
</evidence>
<protein>
    <submittedName>
        <fullName evidence="5">Sulfite reductase, subunit A</fullName>
    </submittedName>
</protein>
<dbReference type="PANTHER" id="PTHR40447">
    <property type="entry name" value="ANAEROBIC SULFITE REDUCTASE SUBUNIT A"/>
    <property type="match status" value="1"/>
</dbReference>
<comment type="caution">
    <text evidence="5">The sequence shown here is derived from an EMBL/GenBank/DDBJ whole genome shotgun (WGS) entry which is preliminary data.</text>
</comment>
<dbReference type="InterPro" id="IPR017900">
    <property type="entry name" value="4Fe4S_Fe_S_CS"/>
</dbReference>
<dbReference type="PANTHER" id="PTHR40447:SF1">
    <property type="entry name" value="ANAEROBIC SULFITE REDUCTASE SUBUNIT A"/>
    <property type="match status" value="1"/>
</dbReference>
<keyword evidence="1" id="KW-0479">Metal-binding</keyword>
<accession>A0A6C8GC47</accession>
<dbReference type="InterPro" id="IPR017896">
    <property type="entry name" value="4Fe4S_Fe-S-bd"/>
</dbReference>
<evidence type="ECO:0000256" key="1">
    <source>
        <dbReference type="ARBA" id="ARBA00022723"/>
    </source>
</evidence>
<organism evidence="5 6">
    <name type="scientific">Salmonella enterica subsp. enterica serovar Infantis str. SARB27</name>
    <dbReference type="NCBI Taxonomy" id="596155"/>
    <lineage>
        <taxon>Bacteria</taxon>
        <taxon>Pseudomonadati</taxon>
        <taxon>Pseudomonadota</taxon>
        <taxon>Gammaproteobacteria</taxon>
        <taxon>Enterobacterales</taxon>
        <taxon>Enterobacteriaceae</taxon>
        <taxon>Salmonella</taxon>
    </lineage>
</organism>
<dbReference type="GO" id="GO:0051536">
    <property type="term" value="F:iron-sulfur cluster binding"/>
    <property type="evidence" value="ECO:0007669"/>
    <property type="project" value="UniProtKB-KW"/>
</dbReference>
<dbReference type="NCBIfam" id="TIGR02910">
    <property type="entry name" value="sulfite_red_A"/>
    <property type="match status" value="1"/>
</dbReference>
<name>A0A6C8GC47_SALIN</name>
<dbReference type="Pfam" id="PF17179">
    <property type="entry name" value="Fer4_22"/>
    <property type="match status" value="1"/>
</dbReference>
<feature type="domain" description="4Fe-4S ferredoxin-type" evidence="4">
    <location>
        <begin position="230"/>
        <end position="262"/>
    </location>
</feature>
<evidence type="ECO:0000256" key="2">
    <source>
        <dbReference type="ARBA" id="ARBA00023004"/>
    </source>
</evidence>
<keyword evidence="2" id="KW-0408">Iron</keyword>
<dbReference type="PROSITE" id="PS00198">
    <property type="entry name" value="4FE4S_FER_1"/>
    <property type="match status" value="2"/>
</dbReference>
<dbReference type="AlphaFoldDB" id="A0A6C8GC47"/>
<dbReference type="InterPro" id="IPR014259">
    <property type="entry name" value="Sulphite_reductase_A"/>
</dbReference>
<dbReference type="EMBL" id="AFYI01000002">
    <property type="protein sequence ID" value="EHB42839.1"/>
    <property type="molecule type" value="Genomic_DNA"/>
</dbReference>
<keyword evidence="3" id="KW-0411">Iron-sulfur</keyword>
<feature type="domain" description="4Fe-4S ferredoxin-type" evidence="4">
    <location>
        <begin position="313"/>
        <end position="342"/>
    </location>
</feature>
<evidence type="ECO:0000256" key="3">
    <source>
        <dbReference type="ARBA" id="ARBA00023014"/>
    </source>
</evidence>
<dbReference type="PROSITE" id="PS51379">
    <property type="entry name" value="4FE4S_FER_2"/>
    <property type="match status" value="2"/>
</dbReference>
<dbReference type="SUPFAM" id="SSF46548">
    <property type="entry name" value="alpha-helical ferredoxin"/>
    <property type="match status" value="1"/>
</dbReference>
<evidence type="ECO:0000313" key="6">
    <source>
        <dbReference type="Proteomes" id="UP000004564"/>
    </source>
</evidence>
<dbReference type="InterPro" id="IPR009051">
    <property type="entry name" value="Helical_ferredxn"/>
</dbReference>
<evidence type="ECO:0000259" key="4">
    <source>
        <dbReference type="PROSITE" id="PS51379"/>
    </source>
</evidence>
<dbReference type="Proteomes" id="UP000004564">
    <property type="component" value="Chromosome"/>
</dbReference>
<gene>
    <name evidence="5" type="ORF">SEENIN0B_02732</name>
</gene>
<dbReference type="GO" id="GO:0046872">
    <property type="term" value="F:metal ion binding"/>
    <property type="evidence" value="ECO:0007669"/>
    <property type="project" value="UniProtKB-KW"/>
</dbReference>
<dbReference type="Gene3D" id="1.10.1060.10">
    <property type="entry name" value="Alpha-helical ferredoxin"/>
    <property type="match status" value="1"/>
</dbReference>
<sequence>MFFLNITVEYVMAIKITPDEFSLLIQRLNKKWRVFAPSAEFRGGRFSDTDNIIYQRISGWRDLIWHEKSHMSPNTIIAPITETLFYFDKDTIQIAETDTSPIIIFARACDINAMSRLDYMYLSNGNNSDYSYQLLREHIRFVLIECEESFENCFCVSMGTNKTDCYSAAMRFSDEGALVSIRDPFIEAAIQGLGQEADYTPSFVSENRETVVTPDSVCRDPQKIRDILTRHPLWDAYDSRCISCGRCTTGCPTCTCYSIFDVAYDENPQRGERRRQWASCMVPGFSDMAGGHGFREKPGERLRYRALHKVNDYKARNGIEHMCVGCGRCDDRCPQYIKFSLIINKMTAAVRQALAEEA</sequence>
<reference evidence="5 6" key="1">
    <citation type="submission" date="2011-09" db="EMBL/GenBank/DDBJ databases">
        <authorList>
            <person name="McClelland M."/>
            <person name="Clifton S."/>
            <person name="Porwollik S."/>
            <person name="Cheng P."/>
            <person name="Wollam A."/>
            <person name="Wang C."/>
            <person name="Pepin K."/>
            <person name="Bhonagiri V."/>
            <person name="Fulton R."/>
            <person name="Fulton L.F."/>
            <person name="Delehaunty K."/>
            <person name="Fronick C."/>
            <person name="O'Laughlin M."/>
            <person name="Godfrey J."/>
            <person name="Waligorski J."/>
            <person name="Appelbaum E."/>
            <person name="Farmer C."/>
            <person name="Strong C."/>
            <person name="Tomlinson C."/>
            <person name="Hou S."/>
            <person name="Minx P."/>
            <person name="Warren W."/>
            <person name="Wilson R.K."/>
        </authorList>
    </citation>
    <scope>NUCLEOTIDE SEQUENCE [LARGE SCALE GENOMIC DNA]</scope>
    <source>
        <strain evidence="6">SARB 27</strain>
    </source>
</reference>
<proteinExistence type="predicted"/>